<name>Q4T6F9_TETNG</name>
<dbReference type="GO" id="GO:0003779">
    <property type="term" value="F:actin binding"/>
    <property type="evidence" value="ECO:0007669"/>
    <property type="project" value="TreeGrafter"/>
</dbReference>
<dbReference type="InterPro" id="IPR039801">
    <property type="entry name" value="EPS8-like"/>
</dbReference>
<dbReference type="GO" id="GO:1900029">
    <property type="term" value="P:positive regulation of ruffle assembly"/>
    <property type="evidence" value="ECO:0007669"/>
    <property type="project" value="TreeGrafter"/>
</dbReference>
<dbReference type="InterPro" id="IPR011993">
    <property type="entry name" value="PH-like_dom_sf"/>
</dbReference>
<dbReference type="KEGG" id="tng:GSTEN00006326G001"/>
<dbReference type="GO" id="GO:0032587">
    <property type="term" value="C:ruffle membrane"/>
    <property type="evidence" value="ECO:0007669"/>
    <property type="project" value="TreeGrafter"/>
</dbReference>
<sequence length="233" mass="27182">MFRASRPFSYSPSFRGFSQDDFPQQRRPFQQDDFRVSPAQRNGMFRPSGKSIYMQRKEYSETLNREAETHFRVEHLLTCELDGRELKTLDSCMAKLKRLDGKGRLWPQQMIMEVHRGYLLLSDIETKTKAVLDSCAYNSVLTITVDERNKRSPQVYMFQCEETGAEVIKADLDKVLDYRGAPADDEDEDVGVEPRTAQPDIKYAWTQAEPPRWRTWTERARVWSFSGLTSRTS</sequence>
<dbReference type="AlphaFoldDB" id="Q4T6F9"/>
<dbReference type="SUPFAM" id="SSF50729">
    <property type="entry name" value="PH domain-like"/>
    <property type="match status" value="1"/>
</dbReference>
<dbReference type="InterPro" id="IPR013625">
    <property type="entry name" value="PTB"/>
</dbReference>
<dbReference type="PANTHER" id="PTHR12287:SF22">
    <property type="entry name" value="EPIDERMAL GROWTH FACTOR RECEPTOR KINASE SUBSTRATE 8-LIKE PROTEIN 3"/>
    <property type="match status" value="1"/>
</dbReference>
<evidence type="ECO:0000256" key="1">
    <source>
        <dbReference type="SAM" id="MobiDB-lite"/>
    </source>
</evidence>
<dbReference type="OrthoDB" id="4680325at2759"/>
<evidence type="ECO:0000313" key="3">
    <source>
        <dbReference type="EMBL" id="CAF91523.1"/>
    </source>
</evidence>
<dbReference type="EMBL" id="CAAE01008780">
    <property type="protein sequence ID" value="CAF91523.1"/>
    <property type="molecule type" value="Genomic_DNA"/>
</dbReference>
<dbReference type="Pfam" id="PF08416">
    <property type="entry name" value="PTB"/>
    <property type="match status" value="1"/>
</dbReference>
<feature type="region of interest" description="Disordered" evidence="1">
    <location>
        <begin position="1"/>
        <end position="24"/>
    </location>
</feature>
<evidence type="ECO:0000259" key="2">
    <source>
        <dbReference type="Pfam" id="PF08416"/>
    </source>
</evidence>
<feature type="domain" description="PTB" evidence="2">
    <location>
        <begin position="71"/>
        <end position="176"/>
    </location>
</feature>
<dbReference type="GO" id="GO:0035023">
    <property type="term" value="P:regulation of Rho protein signal transduction"/>
    <property type="evidence" value="ECO:0007669"/>
    <property type="project" value="TreeGrafter"/>
</dbReference>
<dbReference type="Gene3D" id="2.30.29.30">
    <property type="entry name" value="Pleckstrin-homology domain (PH domain)/Phosphotyrosine-binding domain (PTB)"/>
    <property type="match status" value="1"/>
</dbReference>
<accession>Q4T6F9</accession>
<dbReference type="PANTHER" id="PTHR12287">
    <property type="entry name" value="EPIDERMAL GROWTH FACTOR RECEPTOR KINASE SUBSTRATE EPS8-RELATED PROTEIN"/>
    <property type="match status" value="1"/>
</dbReference>
<comment type="caution">
    <text evidence="3">The sequence shown here is derived from an EMBL/GenBank/DDBJ whole genome shotgun (WGS) entry which is preliminary data.</text>
</comment>
<protein>
    <submittedName>
        <fullName evidence="3">(spotted green pufferfish) hypothetical protein</fullName>
    </submittedName>
</protein>
<dbReference type="GO" id="GO:0007266">
    <property type="term" value="P:Rho protein signal transduction"/>
    <property type="evidence" value="ECO:0007669"/>
    <property type="project" value="TreeGrafter"/>
</dbReference>
<reference evidence="3" key="2">
    <citation type="submission" date="2004-02" db="EMBL/GenBank/DDBJ databases">
        <authorList>
            <consortium name="Genoscope"/>
            <consortium name="Whitehead Institute Centre for Genome Research"/>
        </authorList>
    </citation>
    <scope>NUCLEOTIDE SEQUENCE</scope>
</reference>
<dbReference type="GO" id="GO:0031982">
    <property type="term" value="C:vesicle"/>
    <property type="evidence" value="ECO:0007669"/>
    <property type="project" value="TreeGrafter"/>
</dbReference>
<proteinExistence type="predicted"/>
<gene>
    <name evidence="3" type="ORF">GSTENG00006326001</name>
</gene>
<reference evidence="3" key="1">
    <citation type="journal article" date="2004" name="Nature">
        <title>Genome duplication in the teleost fish Tetraodon nigroviridis reveals the early vertebrate proto-karyotype.</title>
        <authorList>
            <person name="Jaillon O."/>
            <person name="Aury J.-M."/>
            <person name="Brunet F."/>
            <person name="Petit J.-L."/>
            <person name="Stange-Thomann N."/>
            <person name="Mauceli E."/>
            <person name="Bouneau L."/>
            <person name="Fischer C."/>
            <person name="Ozouf-Costaz C."/>
            <person name="Bernot A."/>
            <person name="Nicaud S."/>
            <person name="Jaffe D."/>
            <person name="Fisher S."/>
            <person name="Lutfalla G."/>
            <person name="Dossat C."/>
            <person name="Segurens B."/>
            <person name="Dasilva C."/>
            <person name="Salanoubat M."/>
            <person name="Levy M."/>
            <person name="Boudet N."/>
            <person name="Castellano S."/>
            <person name="Anthouard V."/>
            <person name="Jubin C."/>
            <person name="Castelli V."/>
            <person name="Katinka M."/>
            <person name="Vacherie B."/>
            <person name="Biemont C."/>
            <person name="Skalli Z."/>
            <person name="Cattolico L."/>
            <person name="Poulain J."/>
            <person name="De Berardinis V."/>
            <person name="Cruaud C."/>
            <person name="Duprat S."/>
            <person name="Brottier P."/>
            <person name="Coutanceau J.-P."/>
            <person name="Gouzy J."/>
            <person name="Parra G."/>
            <person name="Lardier G."/>
            <person name="Chapple C."/>
            <person name="McKernan K.J."/>
            <person name="McEwan P."/>
            <person name="Bosak S."/>
            <person name="Kellis M."/>
            <person name="Volff J.-N."/>
            <person name="Guigo R."/>
            <person name="Zody M.C."/>
            <person name="Mesirov J."/>
            <person name="Lindblad-Toh K."/>
            <person name="Birren B."/>
            <person name="Nusbaum C."/>
            <person name="Kahn D."/>
            <person name="Robinson-Rechavi M."/>
            <person name="Laudet V."/>
            <person name="Schachter V."/>
            <person name="Quetier F."/>
            <person name="Saurin W."/>
            <person name="Scarpelli C."/>
            <person name="Wincker P."/>
            <person name="Lander E.S."/>
            <person name="Weissenbach J."/>
            <person name="Roest Crollius H."/>
        </authorList>
    </citation>
    <scope>NUCLEOTIDE SEQUENCE [LARGE SCALE GENOMIC DNA]</scope>
</reference>
<organism evidence="3">
    <name type="scientific">Tetraodon nigroviridis</name>
    <name type="common">Spotted green pufferfish</name>
    <name type="synonym">Chelonodon nigroviridis</name>
    <dbReference type="NCBI Taxonomy" id="99883"/>
    <lineage>
        <taxon>Eukaryota</taxon>
        <taxon>Metazoa</taxon>
        <taxon>Chordata</taxon>
        <taxon>Craniata</taxon>
        <taxon>Vertebrata</taxon>
        <taxon>Euteleostomi</taxon>
        <taxon>Actinopterygii</taxon>
        <taxon>Neopterygii</taxon>
        <taxon>Teleostei</taxon>
        <taxon>Neoteleostei</taxon>
        <taxon>Acanthomorphata</taxon>
        <taxon>Eupercaria</taxon>
        <taxon>Tetraodontiformes</taxon>
        <taxon>Tetradontoidea</taxon>
        <taxon>Tetraodontidae</taxon>
        <taxon>Tetraodon</taxon>
    </lineage>
</organism>